<dbReference type="Pfam" id="PF06293">
    <property type="entry name" value="Kdo"/>
    <property type="match status" value="1"/>
</dbReference>
<sequence length="1083" mass="118497">MQPPQQAAKTSASPTETTVPDHLAVESLDTTTQSPSSQQLVLVTHHGWQQQEQLADVPLEWPYYTTDLDSYDNLQFARRQLEAARQRLERAELDIREAEAYRGAAFDQLAAAPQDPIAQERLRAERQSLDDAEERWQHANKSVCSEVEQVEKAYNLALLEADRDRERQQQYEKDKAEAKAAAKTLEDAQMHELKMLERLNDQQRHLSALQNQVLRNDTASLSEDLQQVVNRRRVNSSREAQRETDYLIALFCQFVDWRNRYREHNPLPDTERQEVEFFLFLCQEPFELHPSIRSPDRSILAANAAQSSAQQPHAVQDSSAEIVTDGAAAQLAAHWETGEMDVSAPEEPVTPGEQDVATGGGEQESPMDIDDAAKASHAPVFAASGPHHARGATSHGPPPQQTRVAVDKQRTLSSTDVVMDIPSSLLQPATEIVVIVKYLYGDKRKFLVDSTKTVADLLAMIASDSAGSDWIKCIGERDKNGAALYTADKWHYGGGPFAANTAIGSIACADHTKALDLQLSVMTPAHSLRDVLMHLGSATGGTSDSSMGDNSSQGSAADAGSEGSLAEDENQSQAGSSDAGQQTIDLLSFTKVQVERHDAIAILQPGAFGTTHAGAGTSAIAGGTGNASAGTLLGRVNGMISTASRVATPAADDAMHVLSVMLSAEDDRTNEAANRADVKVLLEATALLLGQTSGVVEQKWLRDRGHNCDLGFVFTTRTGAQMIFAIKVDGEQLFDHSNPLHISHDGTFVHGGASGAWRSCNQAFTCMVESGLDVSVLTNLTQTIVLQSRIDSSQQLATTFSCFEDPSSQALLVLLYTLLHEVRTRAHGQSERNFVQHDLDVEASTSEDVQDSWFTARDRVLSIAGEPLWMARSVDPAAAPGCLRMREVPSLAAVPQELFCQTADDALRLEPGIKPLDIIVGAQIGAGLFGVAREALFQGKPAAVKRIVLHLYKHNQELYRHEVHMYLRLCCLWGVAVATLLSCGMDCHDSVSIITERGSHSETWPESDVELAVASLKEIHRMGILHGDVHAKNVVFVVKDNERRALWIDFERSEFSSDTHKQRKEISQLRKCAASIRQKFESE</sequence>
<dbReference type="PROSITE" id="PS00107">
    <property type="entry name" value="PROTEIN_KINASE_ATP"/>
    <property type="match status" value="1"/>
</dbReference>
<dbReference type="PANTHER" id="PTHR37171:SF1">
    <property type="entry name" value="SERINE_THREONINE-PROTEIN KINASE YRZF-RELATED"/>
    <property type="match status" value="1"/>
</dbReference>
<keyword evidence="2" id="KW-0175">Coiled coil</keyword>
<dbReference type="Gene3D" id="1.10.510.10">
    <property type="entry name" value="Transferase(Phosphotransferase) domain 1"/>
    <property type="match status" value="1"/>
</dbReference>
<organism evidence="4 5">
    <name type="scientific">Polyrhizophydium stewartii</name>
    <dbReference type="NCBI Taxonomy" id="2732419"/>
    <lineage>
        <taxon>Eukaryota</taxon>
        <taxon>Fungi</taxon>
        <taxon>Fungi incertae sedis</taxon>
        <taxon>Chytridiomycota</taxon>
        <taxon>Chytridiomycota incertae sedis</taxon>
        <taxon>Chytridiomycetes</taxon>
        <taxon>Rhizophydiales</taxon>
        <taxon>Rhizophydiales incertae sedis</taxon>
        <taxon>Polyrhizophydium</taxon>
    </lineage>
</organism>
<dbReference type="EMBL" id="JADGIZ020000008">
    <property type="protein sequence ID" value="KAL2917941.1"/>
    <property type="molecule type" value="Genomic_DNA"/>
</dbReference>
<reference evidence="4 5" key="1">
    <citation type="submission" date="2023-09" db="EMBL/GenBank/DDBJ databases">
        <title>Pangenome analysis of Batrachochytrium dendrobatidis and related Chytrids.</title>
        <authorList>
            <person name="Yacoub M.N."/>
            <person name="Stajich J.E."/>
            <person name="James T.Y."/>
        </authorList>
    </citation>
    <scope>NUCLEOTIDE SEQUENCE [LARGE SCALE GENOMIC DNA]</scope>
    <source>
        <strain evidence="4 5">JEL0888</strain>
    </source>
</reference>
<feature type="binding site" evidence="1">
    <location>
        <position position="945"/>
    </location>
    <ligand>
        <name>ATP</name>
        <dbReference type="ChEBI" id="CHEBI:30616"/>
    </ligand>
</feature>
<evidence type="ECO:0000313" key="5">
    <source>
        <dbReference type="Proteomes" id="UP001527925"/>
    </source>
</evidence>
<feature type="compositionally biased region" description="Polar residues" evidence="3">
    <location>
        <begin position="1"/>
        <end position="18"/>
    </location>
</feature>
<name>A0ABR4NEQ7_9FUNG</name>
<feature type="region of interest" description="Disordered" evidence="3">
    <location>
        <begin position="539"/>
        <end position="580"/>
    </location>
</feature>
<accession>A0ABR4NEQ7</accession>
<comment type="caution">
    <text evidence="4">The sequence shown here is derived from an EMBL/GenBank/DDBJ whole genome shotgun (WGS) entry which is preliminary data.</text>
</comment>
<keyword evidence="5" id="KW-1185">Reference proteome</keyword>
<feature type="region of interest" description="Disordered" evidence="3">
    <location>
        <begin position="383"/>
        <end position="405"/>
    </location>
</feature>
<feature type="coiled-coil region" evidence="2">
    <location>
        <begin position="161"/>
        <end position="188"/>
    </location>
</feature>
<evidence type="ECO:0008006" key="6">
    <source>
        <dbReference type="Google" id="ProtNLM"/>
    </source>
</evidence>
<protein>
    <recommendedName>
        <fullName evidence="6">Protein kinase domain-containing protein</fullName>
    </recommendedName>
</protein>
<dbReference type="SUPFAM" id="SSF56112">
    <property type="entry name" value="Protein kinase-like (PK-like)"/>
    <property type="match status" value="1"/>
</dbReference>
<dbReference type="InterPro" id="IPR017441">
    <property type="entry name" value="Protein_kinase_ATP_BS"/>
</dbReference>
<feature type="compositionally biased region" description="Polar residues" evidence="3">
    <location>
        <begin position="540"/>
        <end position="555"/>
    </location>
</feature>
<gene>
    <name evidence="4" type="ORF">HK105_202355</name>
</gene>
<feature type="region of interest" description="Disordered" evidence="3">
    <location>
        <begin position="341"/>
        <end position="368"/>
    </location>
</feature>
<feature type="coiled-coil region" evidence="2">
    <location>
        <begin position="71"/>
        <end position="101"/>
    </location>
</feature>
<evidence type="ECO:0000313" key="4">
    <source>
        <dbReference type="EMBL" id="KAL2917941.1"/>
    </source>
</evidence>
<evidence type="ECO:0000256" key="3">
    <source>
        <dbReference type="SAM" id="MobiDB-lite"/>
    </source>
</evidence>
<dbReference type="Proteomes" id="UP001527925">
    <property type="component" value="Unassembled WGS sequence"/>
</dbReference>
<feature type="region of interest" description="Disordered" evidence="3">
    <location>
        <begin position="1"/>
        <end position="20"/>
    </location>
</feature>
<dbReference type="InterPro" id="IPR052396">
    <property type="entry name" value="Meiotic_Drive_Suppr_Kinase"/>
</dbReference>
<evidence type="ECO:0000256" key="2">
    <source>
        <dbReference type="SAM" id="Coils"/>
    </source>
</evidence>
<evidence type="ECO:0000256" key="1">
    <source>
        <dbReference type="PROSITE-ProRule" id="PRU10141"/>
    </source>
</evidence>
<keyword evidence="1" id="KW-0067">ATP-binding</keyword>
<keyword evidence="1" id="KW-0547">Nucleotide-binding</keyword>
<dbReference type="InterPro" id="IPR011009">
    <property type="entry name" value="Kinase-like_dom_sf"/>
</dbReference>
<proteinExistence type="predicted"/>
<feature type="compositionally biased region" description="Low complexity" evidence="3">
    <location>
        <begin position="571"/>
        <end position="580"/>
    </location>
</feature>
<dbReference type="PANTHER" id="PTHR37171">
    <property type="entry name" value="SERINE/THREONINE-PROTEIN KINASE YRZF-RELATED"/>
    <property type="match status" value="1"/>
</dbReference>